<accession>A0A9W4U2A8</accession>
<proteinExistence type="predicted"/>
<dbReference type="PROSITE" id="PS51257">
    <property type="entry name" value="PROKAR_LIPOPROTEIN"/>
    <property type="match status" value="1"/>
</dbReference>
<sequence>MTRMHTHLLFLSPLGWQMQASTFACGSTSPPRTVYRVPHRTVRPTLPHEAQSRTWYTHPPLQPDVCIARNGIGGAACHFPVAHPQLRLVRLCTPMSLHLSPITPNNSPNLIRVVGVSTTLPPSWHMARQSFAIYPPSQQTMRPTPIAARC</sequence>
<protein>
    <recommendedName>
        <fullName evidence="4">Secreted protein</fullName>
    </recommendedName>
</protein>
<dbReference type="Proteomes" id="UP001152607">
    <property type="component" value="Unassembled WGS sequence"/>
</dbReference>
<keyword evidence="1" id="KW-0732">Signal</keyword>
<evidence type="ECO:0000313" key="2">
    <source>
        <dbReference type="EMBL" id="CAI6245260.1"/>
    </source>
</evidence>
<gene>
    <name evidence="2" type="ORF">PDIGIT_LOCUS747</name>
</gene>
<organism evidence="2 3">
    <name type="scientific">Periconia digitata</name>
    <dbReference type="NCBI Taxonomy" id="1303443"/>
    <lineage>
        <taxon>Eukaryota</taxon>
        <taxon>Fungi</taxon>
        <taxon>Dikarya</taxon>
        <taxon>Ascomycota</taxon>
        <taxon>Pezizomycotina</taxon>
        <taxon>Dothideomycetes</taxon>
        <taxon>Pleosporomycetidae</taxon>
        <taxon>Pleosporales</taxon>
        <taxon>Massarineae</taxon>
        <taxon>Periconiaceae</taxon>
        <taxon>Periconia</taxon>
    </lineage>
</organism>
<keyword evidence="3" id="KW-1185">Reference proteome</keyword>
<comment type="caution">
    <text evidence="2">The sequence shown here is derived from an EMBL/GenBank/DDBJ whole genome shotgun (WGS) entry which is preliminary data.</text>
</comment>
<dbReference type="AlphaFoldDB" id="A0A9W4U2A8"/>
<evidence type="ECO:0000313" key="3">
    <source>
        <dbReference type="Proteomes" id="UP001152607"/>
    </source>
</evidence>
<evidence type="ECO:0008006" key="4">
    <source>
        <dbReference type="Google" id="ProtNLM"/>
    </source>
</evidence>
<evidence type="ECO:0000256" key="1">
    <source>
        <dbReference type="SAM" id="SignalP"/>
    </source>
</evidence>
<feature type="chain" id="PRO_5040903261" description="Secreted protein" evidence="1">
    <location>
        <begin position="21"/>
        <end position="150"/>
    </location>
</feature>
<dbReference type="EMBL" id="CAOQHR010000001">
    <property type="protein sequence ID" value="CAI6245260.1"/>
    <property type="molecule type" value="Genomic_DNA"/>
</dbReference>
<name>A0A9W4U2A8_9PLEO</name>
<reference evidence="2" key="1">
    <citation type="submission" date="2023-01" db="EMBL/GenBank/DDBJ databases">
        <authorList>
            <person name="Van Ghelder C."/>
            <person name="Rancurel C."/>
        </authorList>
    </citation>
    <scope>NUCLEOTIDE SEQUENCE</scope>
    <source>
        <strain evidence="2">CNCM I-4278</strain>
    </source>
</reference>
<feature type="signal peptide" evidence="1">
    <location>
        <begin position="1"/>
        <end position="20"/>
    </location>
</feature>